<gene>
    <name evidence="4" type="ORF">DS745_21755</name>
</gene>
<dbReference type="PANTHER" id="PTHR10566">
    <property type="entry name" value="CHAPERONE-ACTIVITY OF BC1 COMPLEX CABC1 -RELATED"/>
    <property type="match status" value="1"/>
</dbReference>
<name>A0A4Q0VNJ9_9BACI</name>
<dbReference type="SUPFAM" id="SSF56112">
    <property type="entry name" value="Protein kinase-like (PK-like)"/>
    <property type="match status" value="1"/>
</dbReference>
<dbReference type="PANTHER" id="PTHR10566:SF113">
    <property type="entry name" value="PROTEIN ACTIVITY OF BC1 COMPLEX KINASE 7, CHLOROPLASTIC"/>
    <property type="match status" value="1"/>
</dbReference>
<evidence type="ECO:0000259" key="3">
    <source>
        <dbReference type="Pfam" id="PF03109"/>
    </source>
</evidence>
<dbReference type="AlphaFoldDB" id="A0A4Q0VNJ9"/>
<protein>
    <submittedName>
        <fullName evidence="4">AarF/ABC1/UbiB kinase family protein</fullName>
    </submittedName>
</protein>
<comment type="caution">
    <text evidence="4">The sequence shown here is derived from an EMBL/GenBank/DDBJ whole genome shotgun (WGS) entry which is preliminary data.</text>
</comment>
<dbReference type="InterPro" id="IPR050154">
    <property type="entry name" value="UbiB_kinase"/>
</dbReference>
<dbReference type="InterPro" id="IPR004147">
    <property type="entry name" value="ABC1_dom"/>
</dbReference>
<dbReference type="InterPro" id="IPR011009">
    <property type="entry name" value="Kinase-like_dom_sf"/>
</dbReference>
<dbReference type="Gene3D" id="1.10.510.10">
    <property type="entry name" value="Transferase(Phosphotransferase) domain 1"/>
    <property type="match status" value="1"/>
</dbReference>
<sequence length="632" mass="71905">MFFTFIITRLIGTRVSKTKVFLAIFLGFSLTAVAYFFLFLKDSPELIYEFNPSNGLYILFVIITTMFIILIFEMLSNHSKEESASTMVFSLRKIRNWFKRQRRYLQVLTIAMKNSISTKKTFRNNQESVAISLRKTLEECGGVFIKFGQVLSTRTDLLPLNFIEELSKLQENVKYLTKAEVENVLNTELPGAIENTFKSFDMEPIAAASIGQVHRAILKNSNQQVVVKILRPNVTNNLKIDLDILIRFSNTLSKKSELARNIGMKSLAIGFAEAMLEEIDFRIEARNSIQISEAMKDMKTNVKVPVIYQEISTSKLLVIEYIEGVTVKNGVDILEKLNIDKREFQKEIFDTILQQIFTSGVFHADPHPGNVYILHDGRPALIDFGSVGRLGTIQQAGFKRLMVGLNKKNAYLFMDGLLDLIEPHSNINKYQLEQALSQFLINNTSDAQNTEQIIHDLFGLMNEFELSFYPMVAGAFRSLITLQGTLEIIDDNFDIMIEAKRFAQEHMNIINNNQTLREVAYNEALSIMPILTRIPRKIDDLTTKMENGNLTVRINFFGEKDNVKYVNYIVAQILTLLAGTAFGGISIGLLSVSNQKNHNILHFLDVFAYLGLTLSAIFLIRVMIQALRRSIT</sequence>
<evidence type="ECO:0000313" key="5">
    <source>
        <dbReference type="Proteomes" id="UP000290649"/>
    </source>
</evidence>
<feature type="transmembrane region" description="Helical" evidence="2">
    <location>
        <begin position="20"/>
        <end position="40"/>
    </location>
</feature>
<feature type="transmembrane region" description="Helical" evidence="2">
    <location>
        <begin position="600"/>
        <end position="624"/>
    </location>
</feature>
<comment type="similarity">
    <text evidence="1">Belongs to the protein kinase superfamily. ADCK protein kinase family.</text>
</comment>
<dbReference type="OrthoDB" id="9795390at2"/>
<evidence type="ECO:0000313" key="4">
    <source>
        <dbReference type="EMBL" id="RXI96743.1"/>
    </source>
</evidence>
<dbReference type="Pfam" id="PF03109">
    <property type="entry name" value="ABC1"/>
    <property type="match status" value="1"/>
</dbReference>
<evidence type="ECO:0000256" key="2">
    <source>
        <dbReference type="SAM" id="Phobius"/>
    </source>
</evidence>
<keyword evidence="2" id="KW-0472">Membrane</keyword>
<dbReference type="EMBL" id="QOUX01000047">
    <property type="protein sequence ID" value="RXI96743.1"/>
    <property type="molecule type" value="Genomic_DNA"/>
</dbReference>
<organism evidence="4 5">
    <name type="scientific">Anaerobacillus alkaliphilus</name>
    <dbReference type="NCBI Taxonomy" id="1548597"/>
    <lineage>
        <taxon>Bacteria</taxon>
        <taxon>Bacillati</taxon>
        <taxon>Bacillota</taxon>
        <taxon>Bacilli</taxon>
        <taxon>Bacillales</taxon>
        <taxon>Bacillaceae</taxon>
        <taxon>Anaerobacillus</taxon>
    </lineage>
</organism>
<evidence type="ECO:0000256" key="1">
    <source>
        <dbReference type="ARBA" id="ARBA00009670"/>
    </source>
</evidence>
<reference evidence="4 5" key="1">
    <citation type="journal article" date="2019" name="Int. J. Syst. Evol. Microbiol.">
        <title>Anaerobacillus alkaliphilus sp. nov., a novel alkaliphilic and moderately halophilic bacterium.</title>
        <authorList>
            <person name="Borsodi A.K."/>
            <person name="Aszalos J.M."/>
            <person name="Bihari P."/>
            <person name="Nagy I."/>
            <person name="Schumann P."/>
            <person name="Sproer C."/>
            <person name="Kovacs A.L."/>
            <person name="Boka K."/>
            <person name="Dobosy P."/>
            <person name="Ovari M."/>
            <person name="Szili-Kovacs T."/>
            <person name="Toth E."/>
        </authorList>
    </citation>
    <scope>NUCLEOTIDE SEQUENCE [LARGE SCALE GENOMIC DNA]</scope>
    <source>
        <strain evidence="4 5">B16-10</strain>
    </source>
</reference>
<keyword evidence="4" id="KW-0418">Kinase</keyword>
<dbReference type="CDD" id="cd05121">
    <property type="entry name" value="ABC1_ADCK3-like"/>
    <property type="match status" value="1"/>
</dbReference>
<keyword evidence="5" id="KW-1185">Reference proteome</keyword>
<keyword evidence="4" id="KW-0808">Transferase</keyword>
<dbReference type="GO" id="GO:0016301">
    <property type="term" value="F:kinase activity"/>
    <property type="evidence" value="ECO:0007669"/>
    <property type="project" value="UniProtKB-KW"/>
</dbReference>
<keyword evidence="2" id="KW-0812">Transmembrane</keyword>
<feature type="transmembrane region" description="Helical" evidence="2">
    <location>
        <begin position="55"/>
        <end position="75"/>
    </location>
</feature>
<keyword evidence="2" id="KW-1133">Transmembrane helix</keyword>
<proteinExistence type="inferred from homology"/>
<dbReference type="Proteomes" id="UP000290649">
    <property type="component" value="Unassembled WGS sequence"/>
</dbReference>
<feature type="domain" description="ABC1 atypical kinase-like" evidence="3">
    <location>
        <begin position="168"/>
        <end position="410"/>
    </location>
</feature>
<accession>A0A4Q0VNJ9</accession>
<feature type="transmembrane region" description="Helical" evidence="2">
    <location>
        <begin position="565"/>
        <end position="588"/>
    </location>
</feature>